<dbReference type="InterPro" id="IPR000160">
    <property type="entry name" value="GGDEF_dom"/>
</dbReference>
<dbReference type="OrthoDB" id="9789238at2"/>
<evidence type="ECO:0000313" key="4">
    <source>
        <dbReference type="Proteomes" id="UP000094795"/>
    </source>
</evidence>
<dbReference type="CDD" id="cd01949">
    <property type="entry name" value="GGDEF"/>
    <property type="match status" value="1"/>
</dbReference>
<feature type="region of interest" description="Disordered" evidence="1">
    <location>
        <begin position="468"/>
        <end position="488"/>
    </location>
</feature>
<accession>A0A1C1YQD3</accession>
<dbReference type="Proteomes" id="UP000094795">
    <property type="component" value="Unassembled WGS sequence"/>
</dbReference>
<dbReference type="PROSITE" id="PS50887">
    <property type="entry name" value="GGDEF"/>
    <property type="match status" value="1"/>
</dbReference>
<dbReference type="AlphaFoldDB" id="A0A1C1YQD3"/>
<dbReference type="NCBIfam" id="TIGR00254">
    <property type="entry name" value="GGDEF"/>
    <property type="match status" value="1"/>
</dbReference>
<reference evidence="3 4" key="1">
    <citation type="submission" date="2015-12" db="EMBL/GenBank/DDBJ databases">
        <authorList>
            <person name="Shamseldin A."/>
            <person name="Moawad H."/>
            <person name="Abd El-Rahim W.M."/>
            <person name="Sadowsky M.J."/>
        </authorList>
    </citation>
    <scope>NUCLEOTIDE SEQUENCE [LARGE SCALE GENOMIC DNA]</scope>
    <source>
        <strain evidence="3 4">JC234</strain>
    </source>
</reference>
<dbReference type="SUPFAM" id="SSF55785">
    <property type="entry name" value="PYP-like sensor domain (PAS domain)"/>
    <property type="match status" value="1"/>
</dbReference>
<proteinExistence type="predicted"/>
<dbReference type="Gene3D" id="3.30.70.270">
    <property type="match status" value="1"/>
</dbReference>
<comment type="caution">
    <text evidence="3">The sequence shown here is derived from an EMBL/GenBank/DDBJ whole genome shotgun (WGS) entry which is preliminary data.</text>
</comment>
<organism evidence="3 4">
    <name type="scientific">Hoeflea olei</name>
    <dbReference type="NCBI Taxonomy" id="1480615"/>
    <lineage>
        <taxon>Bacteria</taxon>
        <taxon>Pseudomonadati</taxon>
        <taxon>Pseudomonadota</taxon>
        <taxon>Alphaproteobacteria</taxon>
        <taxon>Hyphomicrobiales</taxon>
        <taxon>Rhizobiaceae</taxon>
        <taxon>Hoeflea</taxon>
    </lineage>
</organism>
<gene>
    <name evidence="3" type="ORF">AWJ14_06220</name>
</gene>
<keyword evidence="3" id="KW-0808">Transferase</keyword>
<dbReference type="InterPro" id="IPR029787">
    <property type="entry name" value="Nucleotide_cyclase"/>
</dbReference>
<dbReference type="InterPro" id="IPR052155">
    <property type="entry name" value="Biofilm_reg_signaling"/>
</dbReference>
<protein>
    <submittedName>
        <fullName evidence="3">Histidine kinase</fullName>
    </submittedName>
</protein>
<evidence type="ECO:0000313" key="3">
    <source>
        <dbReference type="EMBL" id="OCW55580.1"/>
    </source>
</evidence>
<dbReference type="Gene3D" id="3.30.450.20">
    <property type="entry name" value="PAS domain"/>
    <property type="match status" value="1"/>
</dbReference>
<dbReference type="InterPro" id="IPR035965">
    <property type="entry name" value="PAS-like_dom_sf"/>
</dbReference>
<keyword evidence="3" id="KW-0418">Kinase</keyword>
<evidence type="ECO:0000259" key="2">
    <source>
        <dbReference type="PROSITE" id="PS50887"/>
    </source>
</evidence>
<dbReference type="GO" id="GO:0016301">
    <property type="term" value="F:kinase activity"/>
    <property type="evidence" value="ECO:0007669"/>
    <property type="project" value="UniProtKB-KW"/>
</dbReference>
<dbReference type="SMART" id="SM00267">
    <property type="entry name" value="GGDEF"/>
    <property type="match status" value="1"/>
</dbReference>
<feature type="domain" description="GGDEF" evidence="2">
    <location>
        <begin position="349"/>
        <end position="482"/>
    </location>
</feature>
<dbReference type="STRING" id="1480615.AWJ14_06220"/>
<evidence type="ECO:0000256" key="1">
    <source>
        <dbReference type="SAM" id="MobiDB-lite"/>
    </source>
</evidence>
<dbReference type="SUPFAM" id="SSF55073">
    <property type="entry name" value="Nucleotide cyclase"/>
    <property type="match status" value="1"/>
</dbReference>
<dbReference type="InterPro" id="IPR043128">
    <property type="entry name" value="Rev_trsase/Diguanyl_cyclase"/>
</dbReference>
<keyword evidence="4" id="KW-1185">Reference proteome</keyword>
<dbReference type="Pfam" id="PF00990">
    <property type="entry name" value="GGDEF"/>
    <property type="match status" value="1"/>
</dbReference>
<dbReference type="RefSeq" id="WP_066184472.1">
    <property type="nucleotide sequence ID" value="NZ_LQZT01000050.1"/>
</dbReference>
<name>A0A1C1YQD3_9HYPH</name>
<sequence length="488" mass="55763">MTDFDATIFELAPVAMWIEDFTGVKQQFDEWRSEGVTDLRSYLEEDMTRTAACSARIKVLRVNAKTLDLFEAETFDHLVDNLPAVFRDDMFESHINELVELWNGKTEFSSNAVNYSLSGRRMDIQLKGTVMPGHEDTLARILVTTEDVTAREDARRQEAASRQHAEGLFKHSPVSLWVEDFSTIRNLIEDVRDRGIEDFRVFMDVHPEFVHQCMSEIRILDVNQATLDLFCAPDIRTLLLRQVEIFRDEMEKPFREQLMDLWEGRLYHHREVINYALDGTVRHIILHFAVLPGHEHDWSRVQVALTDITARKKAEAYLEYLGKHDVLTKLHNRAFYKDELNRLERKALRPVSAIIMDLNGLKDANDNLGHDAGDTLLRRFGEVISGVVTRPNHAARIGGDEFAILLPGSDHKVARAMVDTINELLHINNQFYSNQPLSVAIGMATSRDGETMEDLVKRADMAMYEDKRAHHTGGQTLLGKPKPVSAAS</sequence>
<dbReference type="PANTHER" id="PTHR44757">
    <property type="entry name" value="DIGUANYLATE CYCLASE DGCP"/>
    <property type="match status" value="1"/>
</dbReference>
<dbReference type="PANTHER" id="PTHR44757:SF2">
    <property type="entry name" value="BIOFILM ARCHITECTURE MAINTENANCE PROTEIN MBAA"/>
    <property type="match status" value="1"/>
</dbReference>
<dbReference type="EMBL" id="LQZT01000050">
    <property type="protein sequence ID" value="OCW55580.1"/>
    <property type="molecule type" value="Genomic_DNA"/>
</dbReference>